<evidence type="ECO:0000259" key="3">
    <source>
        <dbReference type="Pfam" id="PF21277"/>
    </source>
</evidence>
<evidence type="ECO:0000256" key="1">
    <source>
        <dbReference type="SAM" id="SignalP"/>
    </source>
</evidence>
<dbReference type="EMBL" id="UAWO01000002">
    <property type="protein sequence ID" value="SQC08294.1"/>
    <property type="molecule type" value="Genomic_DNA"/>
</dbReference>
<dbReference type="Pfam" id="PF13946">
    <property type="entry name" value="DUF4214"/>
    <property type="match status" value="4"/>
</dbReference>
<dbReference type="Gene3D" id="1.10.3130.20">
    <property type="entry name" value="Phycobilisome linker domain"/>
    <property type="match status" value="4"/>
</dbReference>
<feature type="chain" id="PRO_5016023525" evidence="1">
    <location>
        <begin position="25"/>
        <end position="854"/>
    </location>
</feature>
<dbReference type="AlphaFoldDB" id="A0A2X3C8K6"/>
<accession>A0A2X3C8K6</accession>
<organism evidence="4 5">
    <name type="scientific">Clostridium perfringens</name>
    <dbReference type="NCBI Taxonomy" id="1502"/>
    <lineage>
        <taxon>Bacteria</taxon>
        <taxon>Bacillati</taxon>
        <taxon>Bacillota</taxon>
        <taxon>Clostridia</taxon>
        <taxon>Eubacteriales</taxon>
        <taxon>Clostridiaceae</taxon>
        <taxon>Clostridium</taxon>
    </lineage>
</organism>
<feature type="signal peptide" evidence="1">
    <location>
        <begin position="1"/>
        <end position="24"/>
    </location>
</feature>
<dbReference type="Proteomes" id="UP000250234">
    <property type="component" value="Unassembled WGS sequence"/>
</dbReference>
<sequence length="854" mass="96579">MKRILVTTLIAANVVLFTNATASAEMINKEVSKSNSSYNNNLVVKNDENNVKNLINQFYLGFLGRDGDQGGLDYWTSEIINGNKTVSNVLEIMINSDEFKAKNYTNEEFVQATFKSLFNRTADESGLKYWTNFLNSGNSKRFMLSKNIESSEFNSILDNIGIKNKGTIKITLEDKRGEVKNLVNQFYLGFLGRNGDQGGLDYWTSEIINGNKTVSNVLEIMINSDEFKSKNYTNQEFVQATFKSLFNRTADESGLKYWTNFLNSGNSKRFMLSKNIESSEFNSILDNIGIKNKGTITVTLEDKRGEVKNLVNQFYLGFLGRNGDQGGLDYWTSEIINGNKTVSNVLEIMINSDEFKSKNYTNQEFVQATFKSLFNRTADESGLKYWTNFLNSGNSKRFMLSKNIESSEFNSILDNIGIKNKGTITVTLEDKRGEAKNLVNQFYLGFLGRDGDQSGLDYWTNEIVSGHQTVAKVLESMINSDEFKSKNYTNEQVIKCMFKGVLGREADESGLNYWLNQLISGKSNKYILNEILNSNEFLDKLNEIGIKNKGNITLSDKDISSTVAKARIIDEPMNLRDKPSQKHSNVLKTMPIGADVVVLDRVKGDIPYYKVKYVNDGKVYEGYVSVYFAGATVVELYQDNSTNEFLGVLSEKYESNGNPGAISDTPGDFGGKSYGAWQLSAKTGSLDSFVNWLKDKNYEFYKQLTDARNLDANTNCGPNFDSAWRNIANNHYNTFYYLQQQYTKEAFYDALLMKLVKTGDYSKILSSFAARNVIWSTVVQHGVAGAYNIIANKVNETNDVEAFIKGVYAERGRRRADGELVHFYSSSKAVQESVARRFIREEKEALKMYRFANE</sequence>
<feature type="domain" description="DUF4214" evidence="2">
    <location>
        <begin position="93"/>
        <end position="154"/>
    </location>
</feature>
<evidence type="ECO:0000259" key="2">
    <source>
        <dbReference type="Pfam" id="PF13946"/>
    </source>
</evidence>
<feature type="domain" description="Type VI secretion system spike protein VgrG3-like C-terminal" evidence="3">
    <location>
        <begin position="646"/>
        <end position="841"/>
    </location>
</feature>
<protein>
    <submittedName>
        <fullName evidence="4">Vgrg protein</fullName>
    </submittedName>
</protein>
<dbReference type="InterPro" id="IPR049073">
    <property type="entry name" value="T6SS_VgrG3-like_C"/>
</dbReference>
<reference evidence="4 5" key="1">
    <citation type="submission" date="2018-06" db="EMBL/GenBank/DDBJ databases">
        <authorList>
            <consortium name="Pathogen Informatics"/>
            <person name="Doyle S."/>
        </authorList>
    </citation>
    <scope>NUCLEOTIDE SEQUENCE [LARGE SCALE GENOMIC DNA]</scope>
    <source>
        <strain evidence="4 5">NCTC8081</strain>
    </source>
</reference>
<gene>
    <name evidence="4" type="ORF">NCTC8081_02215</name>
</gene>
<keyword evidence="1" id="KW-0732">Signal</keyword>
<proteinExistence type="predicted"/>
<dbReference type="InterPro" id="IPR038255">
    <property type="entry name" value="PBS_linker_sf"/>
</dbReference>
<name>A0A2X3C8K6_CLOPF</name>
<feature type="domain" description="DUF4214" evidence="2">
    <location>
        <begin position="475"/>
        <end position="539"/>
    </location>
</feature>
<dbReference type="InterPro" id="IPR025282">
    <property type="entry name" value="DUF4214"/>
</dbReference>
<feature type="domain" description="DUF4214" evidence="2">
    <location>
        <begin position="349"/>
        <end position="410"/>
    </location>
</feature>
<feature type="domain" description="DUF4214" evidence="2">
    <location>
        <begin position="221"/>
        <end position="282"/>
    </location>
</feature>
<evidence type="ECO:0000313" key="4">
    <source>
        <dbReference type="EMBL" id="SQC08294.1"/>
    </source>
</evidence>
<dbReference type="Pfam" id="PF21277">
    <property type="entry name" value="T6SS_VgrG3-like_C"/>
    <property type="match status" value="1"/>
</dbReference>
<evidence type="ECO:0000313" key="5">
    <source>
        <dbReference type="Proteomes" id="UP000250234"/>
    </source>
</evidence>
<dbReference type="RefSeq" id="WP_111946013.1">
    <property type="nucleotide sequence ID" value="NZ_CATNYA010000014.1"/>
</dbReference>